<dbReference type="Proteomes" id="UP000185812">
    <property type="component" value="Unassembled WGS sequence"/>
</dbReference>
<dbReference type="SMART" id="SM00830">
    <property type="entry name" value="CM_2"/>
    <property type="match status" value="1"/>
</dbReference>
<keyword evidence="5" id="KW-1185">Reference proteome</keyword>
<dbReference type="InterPro" id="IPR002701">
    <property type="entry name" value="CM_II_prokaryot"/>
</dbReference>
<dbReference type="OrthoDB" id="1495154at2"/>
<organism evidence="4 5">
    <name type="scientific">Rhodothermus profundi</name>
    <dbReference type="NCBI Taxonomy" id="633813"/>
    <lineage>
        <taxon>Bacteria</taxon>
        <taxon>Pseudomonadati</taxon>
        <taxon>Rhodothermota</taxon>
        <taxon>Rhodothermia</taxon>
        <taxon>Rhodothermales</taxon>
        <taxon>Rhodothermaceae</taxon>
        <taxon>Rhodothermus</taxon>
    </lineage>
</organism>
<accession>A0A1M6QG27</accession>
<dbReference type="RefSeq" id="WP_072714451.1">
    <property type="nucleotide sequence ID" value="NZ_FRAU01000001.1"/>
</dbReference>
<protein>
    <recommendedName>
        <fullName evidence="1">chorismate mutase</fullName>
        <ecNumber evidence="1">5.4.99.5</ecNumber>
    </recommendedName>
</protein>
<name>A0A1M6QG27_9BACT</name>
<dbReference type="GO" id="GO:0005737">
    <property type="term" value="C:cytoplasm"/>
    <property type="evidence" value="ECO:0007669"/>
    <property type="project" value="InterPro"/>
</dbReference>
<feature type="domain" description="Chorismate mutase" evidence="3">
    <location>
        <begin position="23"/>
        <end position="113"/>
    </location>
</feature>
<dbReference type="GO" id="GO:0004106">
    <property type="term" value="F:chorismate mutase activity"/>
    <property type="evidence" value="ECO:0007669"/>
    <property type="project" value="UniProtKB-EC"/>
</dbReference>
<dbReference type="PROSITE" id="PS51168">
    <property type="entry name" value="CHORISMATE_MUT_2"/>
    <property type="match status" value="1"/>
</dbReference>
<sequence length="121" mass="14148">MSFELLHSAIDHAQNHRPELPESPTEADMIPWRRRIDEIDRAILRLLNERARCANIIGYIKKKLGLPVYVPEREEEVLRNVLSANEGPLSNEAVRRLFERVIDETRALERQKYQDAPSEHP</sequence>
<evidence type="ECO:0000313" key="5">
    <source>
        <dbReference type="Proteomes" id="UP000185812"/>
    </source>
</evidence>
<dbReference type="SUPFAM" id="SSF48600">
    <property type="entry name" value="Chorismate mutase II"/>
    <property type="match status" value="1"/>
</dbReference>
<dbReference type="InterPro" id="IPR036979">
    <property type="entry name" value="CM_dom_sf"/>
</dbReference>
<dbReference type="AlphaFoldDB" id="A0A1M6QG27"/>
<dbReference type="InterPro" id="IPR051331">
    <property type="entry name" value="Chorismate_mutase-related"/>
</dbReference>
<dbReference type="GO" id="GO:0009094">
    <property type="term" value="P:L-phenylalanine biosynthetic process"/>
    <property type="evidence" value="ECO:0007669"/>
    <property type="project" value="InterPro"/>
</dbReference>
<dbReference type="STRING" id="633813.SAMN04488087_0607"/>
<proteinExistence type="predicted"/>
<dbReference type="Pfam" id="PF01817">
    <property type="entry name" value="CM_2"/>
    <property type="match status" value="1"/>
</dbReference>
<dbReference type="InterPro" id="IPR010957">
    <property type="entry name" value="G/b/e-P-prot_chorismate_mutase"/>
</dbReference>
<evidence type="ECO:0000256" key="1">
    <source>
        <dbReference type="ARBA" id="ARBA00012404"/>
    </source>
</evidence>
<dbReference type="EC" id="5.4.99.5" evidence="1"/>
<evidence type="ECO:0000259" key="3">
    <source>
        <dbReference type="PROSITE" id="PS51168"/>
    </source>
</evidence>
<dbReference type="PANTHER" id="PTHR38041:SF1">
    <property type="entry name" value="CHORISMATE MUTASE"/>
    <property type="match status" value="1"/>
</dbReference>
<dbReference type="EMBL" id="FRAU01000001">
    <property type="protein sequence ID" value="SHK19166.1"/>
    <property type="molecule type" value="Genomic_DNA"/>
</dbReference>
<evidence type="ECO:0000313" key="4">
    <source>
        <dbReference type="EMBL" id="SHK19166.1"/>
    </source>
</evidence>
<gene>
    <name evidence="4" type="ORF">SAMN04488087_0607</name>
</gene>
<dbReference type="GO" id="GO:0046417">
    <property type="term" value="P:chorismate metabolic process"/>
    <property type="evidence" value="ECO:0007669"/>
    <property type="project" value="InterPro"/>
</dbReference>
<evidence type="ECO:0000256" key="2">
    <source>
        <dbReference type="ARBA" id="ARBA00023235"/>
    </source>
</evidence>
<keyword evidence="2" id="KW-0413">Isomerase</keyword>
<dbReference type="NCBIfam" id="TIGR01807">
    <property type="entry name" value="CM_P2"/>
    <property type="match status" value="1"/>
</dbReference>
<dbReference type="PANTHER" id="PTHR38041">
    <property type="entry name" value="CHORISMATE MUTASE"/>
    <property type="match status" value="1"/>
</dbReference>
<dbReference type="Gene3D" id="1.20.59.10">
    <property type="entry name" value="Chorismate mutase"/>
    <property type="match status" value="1"/>
</dbReference>
<dbReference type="InterPro" id="IPR036263">
    <property type="entry name" value="Chorismate_II_sf"/>
</dbReference>
<reference evidence="5" key="1">
    <citation type="submission" date="2016-11" db="EMBL/GenBank/DDBJ databases">
        <authorList>
            <person name="Varghese N."/>
            <person name="Submissions S."/>
        </authorList>
    </citation>
    <scope>NUCLEOTIDE SEQUENCE [LARGE SCALE GENOMIC DNA]</scope>
    <source>
        <strain evidence="5">DSM 22212</strain>
    </source>
</reference>
<dbReference type="GO" id="GO:0009697">
    <property type="term" value="P:salicylic acid biosynthetic process"/>
    <property type="evidence" value="ECO:0007669"/>
    <property type="project" value="TreeGrafter"/>
</dbReference>